<feature type="transmembrane region" description="Helical" evidence="6">
    <location>
        <begin position="247"/>
        <end position="265"/>
    </location>
</feature>
<dbReference type="Pfam" id="PF03176">
    <property type="entry name" value="MMPL"/>
    <property type="match status" value="2"/>
</dbReference>
<evidence type="ECO:0000256" key="2">
    <source>
        <dbReference type="ARBA" id="ARBA00022475"/>
    </source>
</evidence>
<keyword evidence="3 6" id="KW-0812">Transmembrane</keyword>
<keyword evidence="9" id="KW-1185">Reference proteome</keyword>
<dbReference type="Gene3D" id="1.20.1640.10">
    <property type="entry name" value="Multidrug efflux transporter AcrB transmembrane domain"/>
    <property type="match status" value="2"/>
</dbReference>
<protein>
    <submittedName>
        <fullName evidence="8">MMPL family transporter</fullName>
    </submittedName>
</protein>
<evidence type="ECO:0000313" key="8">
    <source>
        <dbReference type="EMBL" id="MBK1854916.1"/>
    </source>
</evidence>
<evidence type="ECO:0000256" key="1">
    <source>
        <dbReference type="ARBA" id="ARBA00004651"/>
    </source>
</evidence>
<feature type="transmembrane region" description="Helical" evidence="6">
    <location>
        <begin position="372"/>
        <end position="395"/>
    </location>
</feature>
<dbReference type="InterPro" id="IPR004869">
    <property type="entry name" value="MMPL_dom"/>
</dbReference>
<dbReference type="RefSeq" id="WP_309489527.1">
    <property type="nucleotide sequence ID" value="NZ_JAENIG010000004.1"/>
</dbReference>
<dbReference type="GO" id="GO:0005886">
    <property type="term" value="C:plasma membrane"/>
    <property type="evidence" value="ECO:0007669"/>
    <property type="project" value="UniProtKB-SubCell"/>
</dbReference>
<gene>
    <name evidence="8" type="ORF">JIN83_08085</name>
</gene>
<reference evidence="8" key="1">
    <citation type="submission" date="2021-01" db="EMBL/GenBank/DDBJ databases">
        <title>Modified the classification status of verrucomicrobia.</title>
        <authorList>
            <person name="Feng X."/>
        </authorList>
    </citation>
    <scope>NUCLEOTIDE SEQUENCE</scope>
    <source>
        <strain evidence="8">5K15</strain>
    </source>
</reference>
<sequence length="795" mass="87590">MLKKFRSPILLILLVLFSIAGLTRLKFETAILEVLPKNLPAIQALKDFQEHFSEDREVIVLLHSDEEEIVEEDVEALALFLRERWPDTEVRYKSAFEENPKLFGETVAHIWSYAPAEEIEKLTARLQDPDQLNAHLNEVKENLQNSFDQQQATIDSYDPLGFLRHPALQHLLDNDASFASDDGQSRLMMIRRKHESSIGYNDDKLWIEEIRRTINEWQQEEDYDYSFKMTGGPVYNAEIGSSMEHDMSGTITITSLCIGLLFLLVQRSFSQLLMISVLLGLTFVITLGVAGWVFQTLNLVSVGFAAILLGLVIDYAVVIIRESPHAVTTGAVPHRAKAIRKMVAPSILWAAASTSLVFGVLMLSTFTGVQQLGALIAIGLVSGALVMLLLTPVMLARFPVKQANTLVHPAFLPPRIAPWLCVLAVVVAGVLFGIKGAPQVNLDLKIVEPNNSEAVAAFNTLKEEFSAWSEQNAVMLTTAESLPELSQKTAHAETVLQELEGKNTIEQFYWPVGLLPNDALYQNNRSALTALAENSREILKTAGAAGFSEVGLGLDQQILEAFKAPALSSDDLAQRSADDPLIGAFYSRDADGRSYFTGRIMLAELPSPEALEKLKPLDKAEVVVTGYTMMQAVLLPRVKRDFYVIFIPAAALLLAALLLVFRSWRDALISISVLLTALILINAVVVASGQAWNFLSGMAIPLIVGAGIDYSIHLIFALRRQEGCFSSVWNSVGKAICFCGVSTSIGFGSLLFASNEALRSMGMLCSIGILITMSLSLLVIPGLWKRSHHRRLTRI</sequence>
<accession>A0AAE2SEN2</accession>
<keyword evidence="2" id="KW-1003">Cell membrane</keyword>
<feature type="transmembrane region" description="Helical" evidence="6">
    <location>
        <begin position="342"/>
        <end position="366"/>
    </location>
</feature>
<evidence type="ECO:0000259" key="7">
    <source>
        <dbReference type="Pfam" id="PF03176"/>
    </source>
</evidence>
<feature type="transmembrane region" description="Helical" evidence="6">
    <location>
        <begin position="416"/>
        <end position="434"/>
    </location>
</feature>
<feature type="transmembrane region" description="Helical" evidence="6">
    <location>
        <begin position="668"/>
        <end position="692"/>
    </location>
</feature>
<name>A0AAE2SEN2_9BACT</name>
<evidence type="ECO:0000313" key="9">
    <source>
        <dbReference type="Proteomes" id="UP000634206"/>
    </source>
</evidence>
<dbReference type="PANTHER" id="PTHR33406:SF13">
    <property type="entry name" value="MEMBRANE PROTEIN YDFJ"/>
    <property type="match status" value="1"/>
</dbReference>
<dbReference type="Proteomes" id="UP000634206">
    <property type="component" value="Unassembled WGS sequence"/>
</dbReference>
<proteinExistence type="predicted"/>
<feature type="transmembrane region" description="Helical" evidence="6">
    <location>
        <begin position="272"/>
        <end position="294"/>
    </location>
</feature>
<feature type="transmembrane region" description="Helical" evidence="6">
    <location>
        <begin position="642"/>
        <end position="661"/>
    </location>
</feature>
<evidence type="ECO:0000256" key="6">
    <source>
        <dbReference type="SAM" id="Phobius"/>
    </source>
</evidence>
<evidence type="ECO:0000256" key="4">
    <source>
        <dbReference type="ARBA" id="ARBA00022989"/>
    </source>
</evidence>
<comment type="caution">
    <text evidence="8">The sequence shown here is derived from an EMBL/GenBank/DDBJ whole genome shotgun (WGS) entry which is preliminary data.</text>
</comment>
<evidence type="ECO:0000256" key="3">
    <source>
        <dbReference type="ARBA" id="ARBA00022692"/>
    </source>
</evidence>
<dbReference type="AlphaFoldDB" id="A0AAE2SEN2"/>
<keyword evidence="5 6" id="KW-0472">Membrane</keyword>
<feature type="domain" description="Membrane transport protein MMPL" evidence="7">
    <location>
        <begin position="167"/>
        <end position="396"/>
    </location>
</feature>
<evidence type="ECO:0000256" key="5">
    <source>
        <dbReference type="ARBA" id="ARBA00023136"/>
    </source>
</evidence>
<feature type="transmembrane region" description="Helical" evidence="6">
    <location>
        <begin position="760"/>
        <end position="784"/>
    </location>
</feature>
<feature type="transmembrane region" description="Helical" evidence="6">
    <location>
        <begin position="731"/>
        <end position="754"/>
    </location>
</feature>
<feature type="transmembrane region" description="Helical" evidence="6">
    <location>
        <begin position="300"/>
        <end position="321"/>
    </location>
</feature>
<dbReference type="SUPFAM" id="SSF82866">
    <property type="entry name" value="Multidrug efflux transporter AcrB transmembrane domain"/>
    <property type="match status" value="2"/>
</dbReference>
<dbReference type="EMBL" id="JAENIG010000004">
    <property type="protein sequence ID" value="MBK1854916.1"/>
    <property type="molecule type" value="Genomic_DNA"/>
</dbReference>
<feature type="domain" description="Membrane transport protein MMPL" evidence="7">
    <location>
        <begin position="610"/>
        <end position="783"/>
    </location>
</feature>
<comment type="subcellular location">
    <subcellularLocation>
        <location evidence="1">Cell membrane</location>
        <topology evidence="1">Multi-pass membrane protein</topology>
    </subcellularLocation>
</comment>
<organism evidence="8 9">
    <name type="scientific">Oceaniferula flava</name>
    <dbReference type="NCBI Taxonomy" id="2800421"/>
    <lineage>
        <taxon>Bacteria</taxon>
        <taxon>Pseudomonadati</taxon>
        <taxon>Verrucomicrobiota</taxon>
        <taxon>Verrucomicrobiia</taxon>
        <taxon>Verrucomicrobiales</taxon>
        <taxon>Verrucomicrobiaceae</taxon>
        <taxon>Oceaniferula</taxon>
    </lineage>
</organism>
<dbReference type="PANTHER" id="PTHR33406">
    <property type="entry name" value="MEMBRANE PROTEIN MJ1562-RELATED"/>
    <property type="match status" value="1"/>
</dbReference>
<keyword evidence="4 6" id="KW-1133">Transmembrane helix</keyword>
<feature type="transmembrane region" description="Helical" evidence="6">
    <location>
        <begin position="698"/>
        <end position="719"/>
    </location>
</feature>
<dbReference type="InterPro" id="IPR050545">
    <property type="entry name" value="Mycobact_MmpL"/>
</dbReference>